<feature type="domain" description="M23ase beta-sheet core" evidence="3">
    <location>
        <begin position="196"/>
        <end position="289"/>
    </location>
</feature>
<dbReference type="InterPro" id="IPR011055">
    <property type="entry name" value="Dup_hybrid_motif"/>
</dbReference>
<dbReference type="PANTHER" id="PTHR21666">
    <property type="entry name" value="PEPTIDASE-RELATED"/>
    <property type="match status" value="1"/>
</dbReference>
<evidence type="ECO:0000256" key="2">
    <source>
        <dbReference type="SAM" id="Phobius"/>
    </source>
</evidence>
<dbReference type="InterPro" id="IPR016047">
    <property type="entry name" value="M23ase_b-sheet_dom"/>
</dbReference>
<evidence type="ECO:0000313" key="4">
    <source>
        <dbReference type="EMBL" id="QNU68043.1"/>
    </source>
</evidence>
<feature type="compositionally biased region" description="Low complexity" evidence="1">
    <location>
        <begin position="111"/>
        <end position="133"/>
    </location>
</feature>
<organism evidence="4 5">
    <name type="scientific">Ruminiclostridium herbifermentans</name>
    <dbReference type="NCBI Taxonomy" id="2488810"/>
    <lineage>
        <taxon>Bacteria</taxon>
        <taxon>Bacillati</taxon>
        <taxon>Bacillota</taxon>
        <taxon>Clostridia</taxon>
        <taxon>Eubacteriales</taxon>
        <taxon>Oscillospiraceae</taxon>
        <taxon>Ruminiclostridium</taxon>
    </lineage>
</organism>
<accession>A0A4U7JD13</accession>
<gene>
    <name evidence="4" type="ORF">EHE19_006275</name>
</gene>
<dbReference type="PANTHER" id="PTHR21666:SF270">
    <property type="entry name" value="MUREIN HYDROLASE ACTIVATOR ENVC"/>
    <property type="match status" value="1"/>
</dbReference>
<keyword evidence="5" id="KW-1185">Reference proteome</keyword>
<proteinExistence type="predicted"/>
<dbReference type="Proteomes" id="UP000306409">
    <property type="component" value="Chromosome"/>
</dbReference>
<dbReference type="KEGG" id="rher:EHE19_006275"/>
<evidence type="ECO:0000256" key="1">
    <source>
        <dbReference type="SAM" id="MobiDB-lite"/>
    </source>
</evidence>
<dbReference type="Gene3D" id="2.70.70.10">
    <property type="entry name" value="Glucose Permease (Domain IIA)"/>
    <property type="match status" value="1"/>
</dbReference>
<dbReference type="OrthoDB" id="2083169at2"/>
<evidence type="ECO:0000259" key="3">
    <source>
        <dbReference type="Pfam" id="PF01551"/>
    </source>
</evidence>
<keyword evidence="2" id="KW-0472">Membrane</keyword>
<dbReference type="CDD" id="cd12797">
    <property type="entry name" value="M23_peptidase"/>
    <property type="match status" value="1"/>
</dbReference>
<dbReference type="Pfam" id="PF01551">
    <property type="entry name" value="Peptidase_M23"/>
    <property type="match status" value="1"/>
</dbReference>
<feature type="region of interest" description="Disordered" evidence="1">
    <location>
        <begin position="104"/>
        <end position="138"/>
    </location>
</feature>
<dbReference type="AlphaFoldDB" id="A0A4U7JD13"/>
<keyword evidence="2" id="KW-1133">Transmembrane helix</keyword>
<dbReference type="SUPFAM" id="SSF51261">
    <property type="entry name" value="Duplicated hybrid motif"/>
    <property type="match status" value="1"/>
</dbReference>
<dbReference type="EMBL" id="CP061336">
    <property type="protein sequence ID" value="QNU68043.1"/>
    <property type="molecule type" value="Genomic_DNA"/>
</dbReference>
<feature type="region of interest" description="Disordered" evidence="1">
    <location>
        <begin position="1"/>
        <end position="23"/>
    </location>
</feature>
<dbReference type="InterPro" id="IPR050570">
    <property type="entry name" value="Cell_wall_metabolism_enzyme"/>
</dbReference>
<dbReference type="GO" id="GO:0004222">
    <property type="term" value="F:metalloendopeptidase activity"/>
    <property type="evidence" value="ECO:0007669"/>
    <property type="project" value="TreeGrafter"/>
</dbReference>
<feature type="transmembrane region" description="Helical" evidence="2">
    <location>
        <begin position="28"/>
        <end position="49"/>
    </location>
</feature>
<protein>
    <submittedName>
        <fullName evidence="4">M23 family metallopeptidase</fullName>
    </submittedName>
</protein>
<reference evidence="4 5" key="1">
    <citation type="submission" date="2020-09" db="EMBL/GenBank/DDBJ databases">
        <title>Characterization and genome sequencing of Ruminiclostridium sp. nov. MA18.</title>
        <authorList>
            <person name="Rettenmaier R."/>
            <person name="Kowollik M.-L."/>
            <person name="Liebl W."/>
            <person name="Zverlov V."/>
        </authorList>
    </citation>
    <scope>NUCLEOTIDE SEQUENCE [LARGE SCALE GENOMIC DNA]</scope>
    <source>
        <strain evidence="4 5">MA18</strain>
    </source>
</reference>
<evidence type="ECO:0000313" key="5">
    <source>
        <dbReference type="Proteomes" id="UP000306409"/>
    </source>
</evidence>
<keyword evidence="2" id="KW-0812">Transmembrane</keyword>
<name>A0A4U7JD13_9FIRM</name>
<dbReference type="RefSeq" id="WP_137698522.1">
    <property type="nucleotide sequence ID" value="NZ_CP061336.1"/>
</dbReference>
<sequence length="300" mass="32848">MNEITMRPKYSRQTGTQRNRRREPDNDLLSIKVAVQLLVVVVFLSIFALCKAANTPATKSLVAKVNVVTTTNYDSNKYIKKIVTALGINLPEKGLQTENLIDGSQQQQEFDNNSEISENSDNLISENNSSSSIDKTDKKYDTTADEQIADTSTIEVLSDSEIKAIADKYSFIVPIKGEYVSLFGTRTDALTGKSSFHSGIDIGANMGTSIKAALAGEVIEVGSSPEYGNYIKLQHNDGMKTIYAYCSTLIAKKGQKVNQGDVIAKVGDTEGLSGSLHFEVWKDNKAVDPEKLLNYLNISK</sequence>